<evidence type="ECO:0000313" key="2">
    <source>
        <dbReference type="EMBL" id="GBP81185.1"/>
    </source>
</evidence>
<proteinExistence type="predicted"/>
<protein>
    <submittedName>
        <fullName evidence="2">Uncharacterized protein</fullName>
    </submittedName>
</protein>
<keyword evidence="3" id="KW-1185">Reference proteome</keyword>
<organism evidence="2 3">
    <name type="scientific">Eumeta variegata</name>
    <name type="common">Bagworm moth</name>
    <name type="synonym">Eumeta japonica</name>
    <dbReference type="NCBI Taxonomy" id="151549"/>
    <lineage>
        <taxon>Eukaryota</taxon>
        <taxon>Metazoa</taxon>
        <taxon>Ecdysozoa</taxon>
        <taxon>Arthropoda</taxon>
        <taxon>Hexapoda</taxon>
        <taxon>Insecta</taxon>
        <taxon>Pterygota</taxon>
        <taxon>Neoptera</taxon>
        <taxon>Endopterygota</taxon>
        <taxon>Lepidoptera</taxon>
        <taxon>Glossata</taxon>
        <taxon>Ditrysia</taxon>
        <taxon>Tineoidea</taxon>
        <taxon>Psychidae</taxon>
        <taxon>Oiketicinae</taxon>
        <taxon>Eumeta</taxon>
    </lineage>
</organism>
<dbReference type="AlphaFoldDB" id="A0A4C1Z3J8"/>
<evidence type="ECO:0000256" key="1">
    <source>
        <dbReference type="SAM" id="MobiDB-lite"/>
    </source>
</evidence>
<feature type="region of interest" description="Disordered" evidence="1">
    <location>
        <begin position="12"/>
        <end position="71"/>
    </location>
</feature>
<accession>A0A4C1Z3J8</accession>
<name>A0A4C1Z3J8_EUMVA</name>
<dbReference type="EMBL" id="BGZK01001499">
    <property type="protein sequence ID" value="GBP81185.1"/>
    <property type="molecule type" value="Genomic_DNA"/>
</dbReference>
<dbReference type="Proteomes" id="UP000299102">
    <property type="component" value="Unassembled WGS sequence"/>
</dbReference>
<sequence length="71" mass="7903">MLSLVLVTLRAGDEGRHQHRPAPSRRGDFQYEKRNRKYSAGGGPGPQRPGCGAAHLAPPARAGRWTRRCRR</sequence>
<reference evidence="2 3" key="1">
    <citation type="journal article" date="2019" name="Commun. Biol.">
        <title>The bagworm genome reveals a unique fibroin gene that provides high tensile strength.</title>
        <authorList>
            <person name="Kono N."/>
            <person name="Nakamura H."/>
            <person name="Ohtoshi R."/>
            <person name="Tomita M."/>
            <person name="Numata K."/>
            <person name="Arakawa K."/>
        </authorList>
    </citation>
    <scope>NUCLEOTIDE SEQUENCE [LARGE SCALE GENOMIC DNA]</scope>
</reference>
<comment type="caution">
    <text evidence="2">The sequence shown here is derived from an EMBL/GenBank/DDBJ whole genome shotgun (WGS) entry which is preliminary data.</text>
</comment>
<gene>
    <name evidence="2" type="ORF">EVAR_31517_1</name>
</gene>
<evidence type="ECO:0000313" key="3">
    <source>
        <dbReference type="Proteomes" id="UP000299102"/>
    </source>
</evidence>